<feature type="non-terminal residue" evidence="2">
    <location>
        <position position="1"/>
    </location>
</feature>
<evidence type="ECO:0000256" key="1">
    <source>
        <dbReference type="SAM" id="MobiDB-lite"/>
    </source>
</evidence>
<organism evidence="2">
    <name type="scientific">Cladocopium goreaui</name>
    <dbReference type="NCBI Taxonomy" id="2562237"/>
    <lineage>
        <taxon>Eukaryota</taxon>
        <taxon>Sar</taxon>
        <taxon>Alveolata</taxon>
        <taxon>Dinophyceae</taxon>
        <taxon>Suessiales</taxon>
        <taxon>Symbiodiniaceae</taxon>
        <taxon>Cladocopium</taxon>
    </lineage>
</organism>
<protein>
    <submittedName>
        <fullName evidence="2">Uncharacterized protein</fullName>
    </submittedName>
</protein>
<evidence type="ECO:0000313" key="4">
    <source>
        <dbReference type="Proteomes" id="UP001152797"/>
    </source>
</evidence>
<dbReference type="AlphaFoldDB" id="A0A9P1C8N7"/>
<reference evidence="3" key="2">
    <citation type="submission" date="2024-04" db="EMBL/GenBank/DDBJ databases">
        <authorList>
            <person name="Chen Y."/>
            <person name="Shah S."/>
            <person name="Dougan E. K."/>
            <person name="Thang M."/>
            <person name="Chan C."/>
        </authorList>
    </citation>
    <scope>NUCLEOTIDE SEQUENCE [LARGE SCALE GENOMIC DNA]</scope>
</reference>
<name>A0A9P1C8N7_9DINO</name>
<feature type="non-terminal residue" evidence="2">
    <location>
        <position position="104"/>
    </location>
</feature>
<reference evidence="2" key="1">
    <citation type="submission" date="2022-10" db="EMBL/GenBank/DDBJ databases">
        <authorList>
            <person name="Chen Y."/>
            <person name="Dougan E. K."/>
            <person name="Chan C."/>
            <person name="Rhodes N."/>
            <person name="Thang M."/>
        </authorList>
    </citation>
    <scope>NUCLEOTIDE SEQUENCE</scope>
</reference>
<dbReference type="EMBL" id="CAMXCT010001021">
    <property type="protein sequence ID" value="CAI3985811.1"/>
    <property type="molecule type" value="Genomic_DNA"/>
</dbReference>
<dbReference type="EMBL" id="CAMXCT030001021">
    <property type="protein sequence ID" value="CAL4773123.1"/>
    <property type="molecule type" value="Genomic_DNA"/>
</dbReference>
<evidence type="ECO:0000313" key="3">
    <source>
        <dbReference type="EMBL" id="CAL1139186.1"/>
    </source>
</evidence>
<dbReference type="OrthoDB" id="10548672at2759"/>
<gene>
    <name evidence="2" type="ORF">C1SCF055_LOCUS13217</name>
</gene>
<feature type="region of interest" description="Disordered" evidence="1">
    <location>
        <begin position="70"/>
        <end position="104"/>
    </location>
</feature>
<keyword evidence="4" id="KW-1185">Reference proteome</keyword>
<dbReference type="EMBL" id="CAMXCT020001021">
    <property type="protein sequence ID" value="CAL1139186.1"/>
    <property type="molecule type" value="Genomic_DNA"/>
</dbReference>
<accession>A0A9P1C8N7</accession>
<sequence>LKDEIARIQQSVTAVCSDFEEHKRASTAIHNKLQAQVWTVEEAKKQEAAGSPSHVSQKSYQPLVTMTASQGSLMHPGTGSVQVPQPMLHHGTSPRRQCRTCCSK</sequence>
<dbReference type="Proteomes" id="UP001152797">
    <property type="component" value="Unassembled WGS sequence"/>
</dbReference>
<evidence type="ECO:0000313" key="2">
    <source>
        <dbReference type="EMBL" id="CAI3985811.1"/>
    </source>
</evidence>
<proteinExistence type="predicted"/>
<comment type="caution">
    <text evidence="2">The sequence shown here is derived from an EMBL/GenBank/DDBJ whole genome shotgun (WGS) entry which is preliminary data.</text>
</comment>